<organism evidence="1 2">
    <name type="scientific">Melastoma candidum</name>
    <dbReference type="NCBI Taxonomy" id="119954"/>
    <lineage>
        <taxon>Eukaryota</taxon>
        <taxon>Viridiplantae</taxon>
        <taxon>Streptophyta</taxon>
        <taxon>Embryophyta</taxon>
        <taxon>Tracheophyta</taxon>
        <taxon>Spermatophyta</taxon>
        <taxon>Magnoliopsida</taxon>
        <taxon>eudicotyledons</taxon>
        <taxon>Gunneridae</taxon>
        <taxon>Pentapetalae</taxon>
        <taxon>rosids</taxon>
        <taxon>malvids</taxon>
        <taxon>Myrtales</taxon>
        <taxon>Melastomataceae</taxon>
        <taxon>Melastomatoideae</taxon>
        <taxon>Melastomateae</taxon>
        <taxon>Melastoma</taxon>
    </lineage>
</organism>
<proteinExistence type="predicted"/>
<evidence type="ECO:0000313" key="2">
    <source>
        <dbReference type="Proteomes" id="UP001057402"/>
    </source>
</evidence>
<reference evidence="2" key="1">
    <citation type="journal article" date="2023" name="Front. Plant Sci.">
        <title>Chromosomal-level genome assembly of Melastoma candidum provides insights into trichome evolution.</title>
        <authorList>
            <person name="Zhong Y."/>
            <person name="Wu W."/>
            <person name="Sun C."/>
            <person name="Zou P."/>
            <person name="Liu Y."/>
            <person name="Dai S."/>
            <person name="Zhou R."/>
        </authorList>
    </citation>
    <scope>NUCLEOTIDE SEQUENCE [LARGE SCALE GENOMIC DNA]</scope>
</reference>
<protein>
    <submittedName>
        <fullName evidence="1">Uncharacterized protein</fullName>
    </submittedName>
</protein>
<dbReference type="Proteomes" id="UP001057402">
    <property type="component" value="Chromosome 3"/>
</dbReference>
<dbReference type="EMBL" id="CM042882">
    <property type="protein sequence ID" value="KAI4380581.1"/>
    <property type="molecule type" value="Genomic_DNA"/>
</dbReference>
<keyword evidence="2" id="KW-1185">Reference proteome</keyword>
<evidence type="ECO:0000313" key="1">
    <source>
        <dbReference type="EMBL" id="KAI4380581.1"/>
    </source>
</evidence>
<gene>
    <name evidence="1" type="ORF">MLD38_006756</name>
</gene>
<sequence length="197" mass="20547">MTKLNSFIDNQVTTNDHSYSSATMVSDPMLHSRRKAVGSIKIGRDLNANEERGHDTWTERPYEAFGGGILGGADAGGLDDDVVDESGDNKEVSEEEEGEDGHGGGEGGGGKLQAEAGGTEDTERDKPEGVEDGIGGERGVGVGGVRRWGFGLGSHQADTVSVSLGWSVGCLSRSGQCDEGKTRSSKSHMLGCKSSDN</sequence>
<comment type="caution">
    <text evidence="1">The sequence shown here is derived from an EMBL/GenBank/DDBJ whole genome shotgun (WGS) entry which is preliminary data.</text>
</comment>
<name>A0ACB9RN38_9MYRT</name>
<accession>A0ACB9RN38</accession>